<proteinExistence type="predicted"/>
<dbReference type="Proteomes" id="UP000494256">
    <property type="component" value="Unassembled WGS sequence"/>
</dbReference>
<accession>A0A8S0ZGW2</accession>
<dbReference type="SUPFAM" id="SSF50494">
    <property type="entry name" value="Trypsin-like serine proteases"/>
    <property type="match status" value="1"/>
</dbReference>
<evidence type="ECO:0000313" key="2">
    <source>
        <dbReference type="Proteomes" id="UP000494256"/>
    </source>
</evidence>
<gene>
    <name evidence="1" type="ORF">APLA_LOCUS5517</name>
</gene>
<name>A0A8S0ZGW2_ARCPL</name>
<dbReference type="OrthoDB" id="8197466at2759"/>
<dbReference type="AlphaFoldDB" id="A0A8S0ZGW2"/>
<evidence type="ECO:0000313" key="1">
    <source>
        <dbReference type="EMBL" id="CAB3232110.1"/>
    </source>
</evidence>
<dbReference type="InterPro" id="IPR043504">
    <property type="entry name" value="Peptidase_S1_PA_chymotrypsin"/>
</dbReference>
<sequence length="308" mass="34473">MGKPVLLPKVRALIGRNTIRSCDYVTHFVLFRSLAQSFSGFNRSNRQTTCKTANSNTCILPPYPEHGTYEVAHFPDAQPSQSLPIFLLIVRCRREYGVVDPYADSNGTKQVYGEWYQKMPKCVHSITNFTIAINFTKANNLRLKSQKNQYSLGLNPTDCCLGIDKITKDDQTFSFNGHLHVPWLAATYTVNESSTSEVPMYICGGTLISDRYFVTVAYALQETSGYTLKVVLGGNVKTWTNESSIVRQECGIQHLCTTGLSLELKVIYQKCTEYLDFLQAGVGKLEVPRQPPPLPNADCSNACQLKKK</sequence>
<dbReference type="Gene3D" id="2.40.10.10">
    <property type="entry name" value="Trypsin-like serine proteases"/>
    <property type="match status" value="1"/>
</dbReference>
<dbReference type="InterPro" id="IPR009003">
    <property type="entry name" value="Peptidase_S1_PA"/>
</dbReference>
<reference evidence="1 2" key="1">
    <citation type="submission" date="2020-04" db="EMBL/GenBank/DDBJ databases">
        <authorList>
            <person name="Wallbank WR R."/>
            <person name="Pardo Diaz C."/>
            <person name="Kozak K."/>
            <person name="Martin S."/>
            <person name="Jiggins C."/>
            <person name="Moest M."/>
            <person name="Warren A I."/>
            <person name="Byers J.R.P. K."/>
            <person name="Montejo-Kovacevich G."/>
            <person name="Yen C E."/>
        </authorList>
    </citation>
    <scope>NUCLEOTIDE SEQUENCE [LARGE SCALE GENOMIC DNA]</scope>
</reference>
<comment type="caution">
    <text evidence="1">The sequence shown here is derived from an EMBL/GenBank/DDBJ whole genome shotgun (WGS) entry which is preliminary data.</text>
</comment>
<protein>
    <submittedName>
        <fullName evidence="1">Uncharacterized protein</fullName>
    </submittedName>
</protein>
<organism evidence="1 2">
    <name type="scientific">Arctia plantaginis</name>
    <name type="common">Wood tiger moth</name>
    <name type="synonym">Phalaena plantaginis</name>
    <dbReference type="NCBI Taxonomy" id="874455"/>
    <lineage>
        <taxon>Eukaryota</taxon>
        <taxon>Metazoa</taxon>
        <taxon>Ecdysozoa</taxon>
        <taxon>Arthropoda</taxon>
        <taxon>Hexapoda</taxon>
        <taxon>Insecta</taxon>
        <taxon>Pterygota</taxon>
        <taxon>Neoptera</taxon>
        <taxon>Endopterygota</taxon>
        <taxon>Lepidoptera</taxon>
        <taxon>Glossata</taxon>
        <taxon>Ditrysia</taxon>
        <taxon>Noctuoidea</taxon>
        <taxon>Erebidae</taxon>
        <taxon>Arctiinae</taxon>
        <taxon>Arctia</taxon>
    </lineage>
</organism>
<dbReference type="EMBL" id="CADEBD010000289">
    <property type="protein sequence ID" value="CAB3232110.1"/>
    <property type="molecule type" value="Genomic_DNA"/>
</dbReference>